<evidence type="ECO:0000313" key="2">
    <source>
        <dbReference type="EMBL" id="PRW50829.1"/>
    </source>
</evidence>
<protein>
    <submittedName>
        <fullName evidence="2">Non-ribosomal peptide synthetase</fullName>
    </submittedName>
</protein>
<gene>
    <name evidence="2" type="ORF">C2E21_5553</name>
</gene>
<dbReference type="Proteomes" id="UP000239899">
    <property type="component" value="Unassembled WGS sequence"/>
</dbReference>
<evidence type="ECO:0000256" key="1">
    <source>
        <dbReference type="SAM" id="Phobius"/>
    </source>
</evidence>
<evidence type="ECO:0000313" key="3">
    <source>
        <dbReference type="Proteomes" id="UP000239899"/>
    </source>
</evidence>
<keyword evidence="1" id="KW-0812">Transmembrane</keyword>
<feature type="transmembrane region" description="Helical" evidence="1">
    <location>
        <begin position="182"/>
        <end position="199"/>
    </location>
</feature>
<feature type="transmembrane region" description="Helical" evidence="1">
    <location>
        <begin position="219"/>
        <end position="238"/>
    </location>
</feature>
<sequence>MSSQPGSPEAGLEPAGPPAQPPAALLLPPGGACLRLGAEDAFHARLNQHRAYSTLPCLVLTIAALALLCCWSSAPPLTLAWLAAYCTGAAVTVVWLFVRPASFARWREVPAVLLGVFSTGLGLHWAQLERLIDGFHTSGPVLSADGTSSATAGQILRHAGTLLAASGAIHLAVIALSLRTRLTLFAPTWLLVAVTAWLFNSSICSTAPLSNPVAQAATAAIYKALSFLSFCMPIPVAAWAECRTLLTFFQLSIGWLAPVLFSGVREARLFQQHQLQRWRAHLPLERGFSAWLYDSL</sequence>
<accession>A0A2P6TND3</accession>
<feature type="transmembrane region" description="Helical" evidence="1">
    <location>
        <begin position="155"/>
        <end position="175"/>
    </location>
</feature>
<dbReference type="EMBL" id="LHPG02000010">
    <property type="protein sequence ID" value="PRW50829.1"/>
    <property type="molecule type" value="Genomic_DNA"/>
</dbReference>
<name>A0A2P6TND3_CHLSO</name>
<dbReference type="AlphaFoldDB" id="A0A2P6TND3"/>
<keyword evidence="1" id="KW-0472">Membrane</keyword>
<proteinExistence type="predicted"/>
<keyword evidence="1" id="KW-1133">Transmembrane helix</keyword>
<dbReference type="OrthoDB" id="10394176at2759"/>
<reference evidence="2 3" key="1">
    <citation type="journal article" date="2018" name="Plant J.">
        <title>Genome sequences of Chlorella sorokiniana UTEX 1602 and Micractinium conductrix SAG 241.80: implications to maltose excretion by a green alga.</title>
        <authorList>
            <person name="Arriola M.B."/>
            <person name="Velmurugan N."/>
            <person name="Zhang Y."/>
            <person name="Plunkett M.H."/>
            <person name="Hondzo H."/>
            <person name="Barney B.M."/>
        </authorList>
    </citation>
    <scope>NUCLEOTIDE SEQUENCE [LARGE SCALE GENOMIC DNA]</scope>
    <source>
        <strain evidence="3">UTEX 1602</strain>
    </source>
</reference>
<comment type="caution">
    <text evidence="2">The sequence shown here is derived from an EMBL/GenBank/DDBJ whole genome shotgun (WGS) entry which is preliminary data.</text>
</comment>
<feature type="transmembrane region" description="Helical" evidence="1">
    <location>
        <begin position="110"/>
        <end position="128"/>
    </location>
</feature>
<organism evidence="2 3">
    <name type="scientific">Chlorella sorokiniana</name>
    <name type="common">Freshwater green alga</name>
    <dbReference type="NCBI Taxonomy" id="3076"/>
    <lineage>
        <taxon>Eukaryota</taxon>
        <taxon>Viridiplantae</taxon>
        <taxon>Chlorophyta</taxon>
        <taxon>core chlorophytes</taxon>
        <taxon>Trebouxiophyceae</taxon>
        <taxon>Chlorellales</taxon>
        <taxon>Chlorellaceae</taxon>
        <taxon>Chlorella clade</taxon>
        <taxon>Chlorella</taxon>
    </lineage>
</organism>
<keyword evidence="3" id="KW-1185">Reference proteome</keyword>
<feature type="transmembrane region" description="Helical" evidence="1">
    <location>
        <begin position="55"/>
        <end position="74"/>
    </location>
</feature>
<feature type="transmembrane region" description="Helical" evidence="1">
    <location>
        <begin position="80"/>
        <end position="98"/>
    </location>
</feature>